<accession>A0A0F8XBY5</accession>
<name>A0A0F8XBY5_9ZZZZ</name>
<protein>
    <recommendedName>
        <fullName evidence="2">Phospholipase A2 domain-containing protein</fullName>
    </recommendedName>
</protein>
<proteinExistence type="predicted"/>
<gene>
    <name evidence="1" type="ORF">LCGC14_2965070</name>
</gene>
<evidence type="ECO:0000313" key="1">
    <source>
        <dbReference type="EMBL" id="KKK66343.1"/>
    </source>
</evidence>
<dbReference type="EMBL" id="LAZR01060122">
    <property type="protein sequence ID" value="KKK66343.1"/>
    <property type="molecule type" value="Genomic_DNA"/>
</dbReference>
<comment type="caution">
    <text evidence="1">The sequence shown here is derived from an EMBL/GenBank/DDBJ whole genome shotgun (WGS) entry which is preliminary data.</text>
</comment>
<evidence type="ECO:0008006" key="2">
    <source>
        <dbReference type="Google" id="ProtNLM"/>
    </source>
</evidence>
<organism evidence="1">
    <name type="scientific">marine sediment metagenome</name>
    <dbReference type="NCBI Taxonomy" id="412755"/>
    <lineage>
        <taxon>unclassified sequences</taxon>
        <taxon>metagenomes</taxon>
        <taxon>ecological metagenomes</taxon>
    </lineage>
</organism>
<dbReference type="AlphaFoldDB" id="A0A0F8XBY5"/>
<sequence>MAKQDPNPPLWNNEMSDGCSGVFDWLPFVGSMTDCCVGHDELFHYGGGKAEFKAANKAFYDCIRKKKRCWFCHQVSKVVAYWRRFGVRRFGRSAFNWKGSGPRKARAEEIRVEMGTDLGEG</sequence>
<reference evidence="1" key="1">
    <citation type="journal article" date="2015" name="Nature">
        <title>Complex archaea that bridge the gap between prokaryotes and eukaryotes.</title>
        <authorList>
            <person name="Spang A."/>
            <person name="Saw J.H."/>
            <person name="Jorgensen S.L."/>
            <person name="Zaremba-Niedzwiedzka K."/>
            <person name="Martijn J."/>
            <person name="Lind A.E."/>
            <person name="van Eijk R."/>
            <person name="Schleper C."/>
            <person name="Guy L."/>
            <person name="Ettema T.J."/>
        </authorList>
    </citation>
    <scope>NUCLEOTIDE SEQUENCE</scope>
</reference>